<dbReference type="GO" id="GO:0003700">
    <property type="term" value="F:DNA-binding transcription factor activity"/>
    <property type="evidence" value="ECO:0007669"/>
    <property type="project" value="TreeGrafter"/>
</dbReference>
<dbReference type="GO" id="GO:0005634">
    <property type="term" value="C:nucleus"/>
    <property type="evidence" value="ECO:0007669"/>
    <property type="project" value="UniProtKB-SubCell"/>
</dbReference>
<dbReference type="GO" id="GO:0008270">
    <property type="term" value="F:zinc ion binding"/>
    <property type="evidence" value="ECO:0007669"/>
    <property type="project" value="UniProtKB-KW"/>
</dbReference>
<evidence type="ECO:0000256" key="6">
    <source>
        <dbReference type="ARBA" id="ARBA00022771"/>
    </source>
</evidence>
<evidence type="ECO:0000256" key="1">
    <source>
        <dbReference type="ARBA" id="ARBA00003767"/>
    </source>
</evidence>
<dbReference type="InterPro" id="IPR036236">
    <property type="entry name" value="Znf_C2H2_sf"/>
</dbReference>
<feature type="domain" description="C2H2-type" evidence="13">
    <location>
        <begin position="214"/>
        <end position="241"/>
    </location>
</feature>
<dbReference type="FunFam" id="3.30.160.60:FF:000052">
    <property type="entry name" value="zinc finger protein 546 isoform X1"/>
    <property type="match status" value="1"/>
</dbReference>
<dbReference type="Proteomes" id="UP000005225">
    <property type="component" value="Unassembled WGS sequence"/>
</dbReference>
<dbReference type="GO" id="GO:0006357">
    <property type="term" value="P:regulation of transcription by RNA polymerase II"/>
    <property type="evidence" value="ECO:0007669"/>
    <property type="project" value="TreeGrafter"/>
</dbReference>
<evidence type="ECO:0000313" key="16">
    <source>
        <dbReference type="Proteomes" id="UP000005225"/>
    </source>
</evidence>
<evidence type="ECO:0000259" key="13">
    <source>
        <dbReference type="PROSITE" id="PS50157"/>
    </source>
</evidence>
<keyword evidence="8" id="KW-0805">Transcription regulation</keyword>
<evidence type="ECO:0000256" key="7">
    <source>
        <dbReference type="ARBA" id="ARBA00022833"/>
    </source>
</evidence>
<dbReference type="PROSITE" id="PS50157">
    <property type="entry name" value="ZINC_FINGER_C2H2_2"/>
    <property type="match status" value="5"/>
</dbReference>
<feature type="domain" description="C2H2-type" evidence="13">
    <location>
        <begin position="242"/>
        <end position="269"/>
    </location>
</feature>
<evidence type="ECO:0000256" key="3">
    <source>
        <dbReference type="ARBA" id="ARBA00006991"/>
    </source>
</evidence>
<dbReference type="PANTHER" id="PTHR24404:SF100">
    <property type="entry name" value="ZINC FINGER PROTEIN 501"/>
    <property type="match status" value="1"/>
</dbReference>
<proteinExistence type="inferred from homology"/>
<keyword evidence="9" id="KW-0238">DNA-binding</keyword>
<dbReference type="SUPFAM" id="SSF57667">
    <property type="entry name" value="beta-beta-alpha zinc fingers"/>
    <property type="match status" value="4"/>
</dbReference>
<dbReference type="HOGENOM" id="CLU_002678_0_7_1"/>
<dbReference type="SMART" id="SM00349">
    <property type="entry name" value="KRAB"/>
    <property type="match status" value="1"/>
</dbReference>
<dbReference type="InterPro" id="IPR001909">
    <property type="entry name" value="KRAB"/>
</dbReference>
<evidence type="ECO:0000256" key="11">
    <source>
        <dbReference type="ARBA" id="ARBA00023242"/>
    </source>
</evidence>
<evidence type="ECO:0000256" key="10">
    <source>
        <dbReference type="ARBA" id="ARBA00023163"/>
    </source>
</evidence>
<keyword evidence="16" id="KW-1185">Reference proteome</keyword>
<dbReference type="Ensembl" id="ENSOGAT00000027602.1">
    <property type="protein sequence ID" value="ENSOGAP00000021710.1"/>
    <property type="gene ID" value="ENSOGAG00000034157.1"/>
</dbReference>
<keyword evidence="11" id="KW-0539">Nucleus</keyword>
<keyword evidence="5" id="KW-0677">Repeat</keyword>
<dbReference type="Gene3D" id="3.30.160.60">
    <property type="entry name" value="Classic Zinc Finger"/>
    <property type="match status" value="5"/>
</dbReference>
<dbReference type="PANTHER" id="PTHR24404">
    <property type="entry name" value="ZINC FINGER PROTEIN"/>
    <property type="match status" value="1"/>
</dbReference>
<dbReference type="AlphaFoldDB" id="H0Y017"/>
<comment type="subcellular location">
    <subcellularLocation>
        <location evidence="2">Nucleus</location>
    </subcellularLocation>
</comment>
<dbReference type="CDD" id="cd07765">
    <property type="entry name" value="KRAB_A-box"/>
    <property type="match status" value="1"/>
</dbReference>
<dbReference type="FunFam" id="3.30.160.60:FF:001270">
    <property type="entry name" value="zinc finger protein 583 isoform X1"/>
    <property type="match status" value="1"/>
</dbReference>
<dbReference type="FunFam" id="3.30.160.60:FF:001498">
    <property type="entry name" value="Zinc finger protein 404"/>
    <property type="match status" value="1"/>
</dbReference>
<dbReference type="EMBL" id="AAQR03000405">
    <property type="status" value="NOT_ANNOTATED_CDS"/>
    <property type="molecule type" value="Genomic_DNA"/>
</dbReference>
<evidence type="ECO:0000256" key="2">
    <source>
        <dbReference type="ARBA" id="ARBA00004123"/>
    </source>
</evidence>
<keyword evidence="6 12" id="KW-0863">Zinc-finger</keyword>
<dbReference type="InterPro" id="IPR050589">
    <property type="entry name" value="Ikaros_C2H2-ZF"/>
</dbReference>
<comment type="similarity">
    <text evidence="3">Belongs to the krueppel C2H2-type zinc-finger protein family.</text>
</comment>
<feature type="domain" description="C2H2-type" evidence="13">
    <location>
        <begin position="270"/>
        <end position="296"/>
    </location>
</feature>
<keyword evidence="7" id="KW-0862">Zinc</keyword>
<dbReference type="PROSITE" id="PS50805">
    <property type="entry name" value="KRAB"/>
    <property type="match status" value="1"/>
</dbReference>
<evidence type="ECO:0008006" key="17">
    <source>
        <dbReference type="Google" id="ProtNLM"/>
    </source>
</evidence>
<dbReference type="GO" id="GO:0000978">
    <property type="term" value="F:RNA polymerase II cis-regulatory region sequence-specific DNA binding"/>
    <property type="evidence" value="ECO:0007669"/>
    <property type="project" value="TreeGrafter"/>
</dbReference>
<dbReference type="Pfam" id="PF00096">
    <property type="entry name" value="zf-C2H2"/>
    <property type="match status" value="2"/>
</dbReference>
<feature type="domain" description="C2H2-type" evidence="13">
    <location>
        <begin position="162"/>
        <end position="189"/>
    </location>
</feature>
<organism evidence="15 16">
    <name type="scientific">Otolemur garnettii</name>
    <name type="common">Small-eared galago</name>
    <name type="synonym">Garnett's greater bushbaby</name>
    <dbReference type="NCBI Taxonomy" id="30611"/>
    <lineage>
        <taxon>Eukaryota</taxon>
        <taxon>Metazoa</taxon>
        <taxon>Chordata</taxon>
        <taxon>Craniata</taxon>
        <taxon>Vertebrata</taxon>
        <taxon>Euteleostomi</taxon>
        <taxon>Mammalia</taxon>
        <taxon>Eutheria</taxon>
        <taxon>Euarchontoglires</taxon>
        <taxon>Primates</taxon>
        <taxon>Strepsirrhini</taxon>
        <taxon>Lorisiformes</taxon>
        <taxon>Galagidae</taxon>
        <taxon>Otolemur</taxon>
    </lineage>
</organism>
<protein>
    <recommendedName>
        <fullName evidence="17">ZFP30 zinc finger protein</fullName>
    </recommendedName>
</protein>
<dbReference type="PROSITE" id="PS00028">
    <property type="entry name" value="ZINC_FINGER_C2H2_1"/>
    <property type="match status" value="3"/>
</dbReference>
<dbReference type="OMA" id="RIHTECE"/>
<reference evidence="15" key="2">
    <citation type="submission" date="2025-08" db="UniProtKB">
        <authorList>
            <consortium name="Ensembl"/>
        </authorList>
    </citation>
    <scope>IDENTIFICATION</scope>
</reference>
<dbReference type="FunFam" id="3.30.160.60:FF:000040">
    <property type="entry name" value="RB associated KRAB zinc finger"/>
    <property type="match status" value="1"/>
</dbReference>
<feature type="domain" description="C2H2-type" evidence="13">
    <location>
        <begin position="186"/>
        <end position="213"/>
    </location>
</feature>
<sequence>MAHDLMMFRHVAVDFSQEKWECLNSYQRNLYRDVILENYSNLVSLDCSISKPDVITLLEQGKEPWMVVRDEKRRWSLDLGSKCDTKKLFQKNEIIKSCALKDSLFRKIMNKTTSEKMPIYRKHTSLILYQRSHSKEKPLNVENVSTPTTYFSQLIHTGEKTYECKQCGKAFRQCAHLSQHQRIHTSECKKCGKIFTCGSDLGVHQRIHSDEKSCECKECGKAFRVRGQLNLHHRIHTGEKPYECKEYQKSFSHYSELISHQGIHIGEKPYECKECGTFRLFSQLTQHQSIHFGEKLYKCKDCEKTFR</sequence>
<accession>H0Y017</accession>
<keyword evidence="4" id="KW-0479">Metal-binding</keyword>
<dbReference type="Gene3D" id="6.10.140.140">
    <property type="match status" value="1"/>
</dbReference>
<dbReference type="SMART" id="SM00355">
    <property type="entry name" value="ZnF_C2H2"/>
    <property type="match status" value="5"/>
</dbReference>
<evidence type="ECO:0000313" key="15">
    <source>
        <dbReference type="Ensembl" id="ENSOGAP00000021710.1"/>
    </source>
</evidence>
<dbReference type="SUPFAM" id="SSF109640">
    <property type="entry name" value="KRAB domain (Kruppel-associated box)"/>
    <property type="match status" value="1"/>
</dbReference>
<evidence type="ECO:0000256" key="5">
    <source>
        <dbReference type="ARBA" id="ARBA00022737"/>
    </source>
</evidence>
<reference evidence="15" key="3">
    <citation type="submission" date="2025-09" db="UniProtKB">
        <authorList>
            <consortium name="Ensembl"/>
        </authorList>
    </citation>
    <scope>IDENTIFICATION</scope>
</reference>
<dbReference type="Pfam" id="PF01352">
    <property type="entry name" value="KRAB"/>
    <property type="match status" value="1"/>
</dbReference>
<name>H0Y017_OTOGA</name>
<dbReference type="InterPro" id="IPR036051">
    <property type="entry name" value="KRAB_dom_sf"/>
</dbReference>
<keyword evidence="10" id="KW-0804">Transcription</keyword>
<dbReference type="FunFam" id="3.30.160.60:FF:000204">
    <property type="entry name" value="Zinc finger protein 331"/>
    <property type="match status" value="1"/>
</dbReference>
<evidence type="ECO:0000256" key="8">
    <source>
        <dbReference type="ARBA" id="ARBA00023015"/>
    </source>
</evidence>
<dbReference type="eggNOG" id="KOG1721">
    <property type="taxonomic scope" value="Eukaryota"/>
</dbReference>
<evidence type="ECO:0000256" key="9">
    <source>
        <dbReference type="ARBA" id="ARBA00023125"/>
    </source>
</evidence>
<dbReference type="GeneTree" id="ENSGT00940000162363"/>
<comment type="function">
    <text evidence="1">May be involved in transcriptional regulation.</text>
</comment>
<dbReference type="STRING" id="30611.ENSOGAP00000021710"/>
<evidence type="ECO:0000256" key="12">
    <source>
        <dbReference type="PROSITE-ProRule" id="PRU00042"/>
    </source>
</evidence>
<dbReference type="InterPro" id="IPR013087">
    <property type="entry name" value="Znf_C2H2_type"/>
</dbReference>
<reference evidence="16" key="1">
    <citation type="submission" date="2011-03" db="EMBL/GenBank/DDBJ databases">
        <title>Version 3 of the genome sequence of Otolemur garnettii (Bushbaby).</title>
        <authorList>
            <consortium name="The Broad Institute Genome Sequencing Platform"/>
            <person name="Di Palma F."/>
            <person name="Johnson J."/>
            <person name="Lander E.S."/>
            <person name="Lindblad-Toh K."/>
            <person name="Jaffe D.B."/>
            <person name="Gnerre S."/>
            <person name="MacCallum I."/>
            <person name="Przybylski D."/>
            <person name="Ribeiro F.J."/>
            <person name="Burton J.N."/>
            <person name="Walker B.J."/>
            <person name="Sharpe T."/>
            <person name="Hall G."/>
        </authorList>
    </citation>
    <scope>NUCLEOTIDE SEQUENCE [LARGE SCALE GENOMIC DNA]</scope>
</reference>
<feature type="domain" description="KRAB" evidence="14">
    <location>
        <begin position="6"/>
        <end position="77"/>
    </location>
</feature>
<dbReference type="InParanoid" id="H0Y017"/>
<evidence type="ECO:0000259" key="14">
    <source>
        <dbReference type="PROSITE" id="PS50805"/>
    </source>
</evidence>
<evidence type="ECO:0000256" key="4">
    <source>
        <dbReference type="ARBA" id="ARBA00022723"/>
    </source>
</evidence>